<sequence>MLNTIYAPRCGLANTSLSLMKGITLSIPNCRMDEEIQDEFYWEYCFVCYRRDKDKEKMFASRISRALPRATSSVTRSASLRTPLGTSFTKRWNSDDAEKKVKGPVIGIDLGTTNSAVAVMEGQTAKIIENSEGARTTPSVVAFAQDGERLVGVSAKRQAVVNPENTLFATKRLIGRKFTDAEVQRDIKEVPYKIVQHTNGDAWVSARGEKYSPSQIGGFVLQKMKETAEAYLTKTVQNAVVTVPAYFNDSQRQATKDAGQIAGLNVLRVVNEPTAAALAYGLEKDEDKVIAVYDLGGGTFDISVLEIQKGVFEVKSTNGDTHLGGEDFDIHLVRHLVQQFKKDSGIDLSGDRMAIQRIREAAEKAKIELSSSMQTDINLPFITADSSGPKHINQKLSRSQLEKLVDPLITRTIEPVRKALKDANLTAKDIQEVILVGGMTRMPKVSESVKSIFGRDPAKSVNPDEAVAMGAAIQGGVLAGNVTDVLLLDVTPLSLGIETLGGVFTRLINRNTTIPTKKSQIFSTAADFQTAVEIKVYQGERELVRDNKMLGNFQLVGIPPAHRGVPQIEVTFDIDADAIVHVHAKDKSTNKDHSITIASGSGLSDQEIQNMVDDSERYAESDKERKAAIEAANRSDSVLNDTEKALNEFADKLDKTEADGIREKITALREFCRQEPVWRRYCYCC</sequence>
<dbReference type="FunFam" id="3.30.420.40:FF:000004">
    <property type="entry name" value="Molecular chaperone DnaK"/>
    <property type="match status" value="1"/>
</dbReference>
<dbReference type="GO" id="GO:0140662">
    <property type="term" value="F:ATP-dependent protein folding chaperone"/>
    <property type="evidence" value="ECO:0007669"/>
    <property type="project" value="InterPro"/>
</dbReference>
<evidence type="ECO:0000256" key="5">
    <source>
        <dbReference type="ARBA" id="ARBA00070638"/>
    </source>
</evidence>
<organism evidence="7 8">
    <name type="scientific">Monilinia laxa</name>
    <name type="common">Brown rot fungus</name>
    <name type="synonym">Sclerotinia laxa</name>
    <dbReference type="NCBI Taxonomy" id="61186"/>
    <lineage>
        <taxon>Eukaryota</taxon>
        <taxon>Fungi</taxon>
        <taxon>Dikarya</taxon>
        <taxon>Ascomycota</taxon>
        <taxon>Pezizomycotina</taxon>
        <taxon>Leotiomycetes</taxon>
        <taxon>Helotiales</taxon>
        <taxon>Sclerotiniaceae</taxon>
        <taxon>Monilinia</taxon>
    </lineage>
</organism>
<dbReference type="InterPro" id="IPR013126">
    <property type="entry name" value="Hsp_70_fam"/>
</dbReference>
<dbReference type="PROSITE" id="PS01036">
    <property type="entry name" value="HSP70_3"/>
    <property type="match status" value="1"/>
</dbReference>
<dbReference type="FunFam" id="3.30.420.40:FF:000020">
    <property type="entry name" value="Chaperone protein HscA homolog"/>
    <property type="match status" value="1"/>
</dbReference>
<dbReference type="HAMAP" id="MF_00332">
    <property type="entry name" value="DnaK"/>
    <property type="match status" value="1"/>
</dbReference>
<dbReference type="PRINTS" id="PR00301">
    <property type="entry name" value="HEATSHOCK70"/>
</dbReference>
<dbReference type="PROSITE" id="PS00329">
    <property type="entry name" value="HSP70_2"/>
    <property type="match status" value="1"/>
</dbReference>
<dbReference type="NCBIfam" id="TIGR02350">
    <property type="entry name" value="prok_dnaK"/>
    <property type="match status" value="1"/>
</dbReference>
<evidence type="ECO:0000313" key="8">
    <source>
        <dbReference type="Proteomes" id="UP000326757"/>
    </source>
</evidence>
<dbReference type="SUPFAM" id="SSF53067">
    <property type="entry name" value="Actin-like ATPase domain"/>
    <property type="match status" value="2"/>
</dbReference>
<evidence type="ECO:0000256" key="3">
    <source>
        <dbReference type="ARBA" id="ARBA00048056"/>
    </source>
</evidence>
<reference evidence="7 8" key="1">
    <citation type="submission" date="2019-06" db="EMBL/GenBank/DDBJ databases">
        <title>Genome Sequence of the Brown Rot Fungal Pathogen Monilinia laxa.</title>
        <authorList>
            <person name="De Miccolis Angelini R.M."/>
            <person name="Landi L."/>
            <person name="Abate D."/>
            <person name="Pollastro S."/>
            <person name="Romanazzi G."/>
            <person name="Faretra F."/>
        </authorList>
    </citation>
    <scope>NUCLEOTIDE SEQUENCE [LARGE SCALE GENOMIC DNA]</scope>
    <source>
        <strain evidence="7 8">Mlax316</strain>
    </source>
</reference>
<dbReference type="PROSITE" id="PS00297">
    <property type="entry name" value="HSP70_1"/>
    <property type="match status" value="1"/>
</dbReference>
<dbReference type="Gene3D" id="1.20.1270.10">
    <property type="match status" value="1"/>
</dbReference>
<evidence type="ECO:0000256" key="4">
    <source>
        <dbReference type="ARBA" id="ARBA00059314"/>
    </source>
</evidence>
<comment type="caution">
    <text evidence="7">The sequence shown here is derived from an EMBL/GenBank/DDBJ whole genome shotgun (WGS) entry which is preliminary data.</text>
</comment>
<dbReference type="GO" id="GO:0051082">
    <property type="term" value="F:unfolded protein binding"/>
    <property type="evidence" value="ECO:0007669"/>
    <property type="project" value="InterPro"/>
</dbReference>
<dbReference type="AlphaFoldDB" id="A0A5N6KDB8"/>
<accession>A0A5N6KDB8</accession>
<dbReference type="Gene3D" id="3.90.640.10">
    <property type="entry name" value="Actin, Chain A, domain 4"/>
    <property type="match status" value="1"/>
</dbReference>
<comment type="function">
    <text evidence="4">Required for the assembly of iron-sulfur (Fe/S) clusters in mitochondria. Assisted by the DnaJ-like co-chaperone jac1 and the nucleotide exchange factor mge1, it mediates ATP-dependent Fe-S cluster transfer from the scaffold proteins isu1/isu2 to grx5.</text>
</comment>
<protein>
    <recommendedName>
        <fullName evidence="5">Iron-sulfur cluster biogenesis chaperone, mitochondrial</fullName>
    </recommendedName>
</protein>
<dbReference type="InterPro" id="IPR029047">
    <property type="entry name" value="HSP70_peptide-bd_sf"/>
</dbReference>
<keyword evidence="2 6" id="KW-0067">ATP-binding</keyword>
<dbReference type="InterPro" id="IPR043129">
    <property type="entry name" value="ATPase_NBD"/>
</dbReference>
<dbReference type="Proteomes" id="UP000326757">
    <property type="component" value="Unassembled WGS sequence"/>
</dbReference>
<proteinExistence type="inferred from homology"/>
<evidence type="ECO:0000313" key="7">
    <source>
        <dbReference type="EMBL" id="KAB8301453.1"/>
    </source>
</evidence>
<gene>
    <name evidence="7" type="ORF">EYC80_003317</name>
</gene>
<evidence type="ECO:0000256" key="2">
    <source>
        <dbReference type="ARBA" id="ARBA00022840"/>
    </source>
</evidence>
<evidence type="ECO:0000256" key="6">
    <source>
        <dbReference type="RuleBase" id="RU003322"/>
    </source>
</evidence>
<name>A0A5N6KDB8_MONLA</name>
<dbReference type="EMBL" id="VIGI01000004">
    <property type="protein sequence ID" value="KAB8301453.1"/>
    <property type="molecule type" value="Genomic_DNA"/>
</dbReference>
<dbReference type="NCBIfam" id="NF003520">
    <property type="entry name" value="PRK05183.1"/>
    <property type="match status" value="1"/>
</dbReference>
<keyword evidence="1 6" id="KW-0547">Nucleotide-binding</keyword>
<dbReference type="Gene3D" id="3.30.420.40">
    <property type="match status" value="2"/>
</dbReference>
<dbReference type="CDD" id="cd11733">
    <property type="entry name" value="ASKHA_NBD_HSP70_HSPA9"/>
    <property type="match status" value="1"/>
</dbReference>
<dbReference type="InterPro" id="IPR012725">
    <property type="entry name" value="Chaperone_DnaK"/>
</dbReference>
<dbReference type="Pfam" id="PF00012">
    <property type="entry name" value="HSP70"/>
    <property type="match status" value="1"/>
</dbReference>
<dbReference type="GO" id="GO:0005524">
    <property type="term" value="F:ATP binding"/>
    <property type="evidence" value="ECO:0007669"/>
    <property type="project" value="UniProtKB-KW"/>
</dbReference>
<evidence type="ECO:0000256" key="1">
    <source>
        <dbReference type="ARBA" id="ARBA00022741"/>
    </source>
</evidence>
<comment type="similarity">
    <text evidence="6">Belongs to the heat shock protein 70 family.</text>
</comment>
<dbReference type="PANTHER" id="PTHR19375">
    <property type="entry name" value="HEAT SHOCK PROTEIN 70KDA"/>
    <property type="match status" value="1"/>
</dbReference>
<dbReference type="NCBIfam" id="NF001413">
    <property type="entry name" value="PRK00290.1"/>
    <property type="match status" value="1"/>
</dbReference>
<dbReference type="InterPro" id="IPR029048">
    <property type="entry name" value="HSP70_C_sf"/>
</dbReference>
<dbReference type="FunFam" id="2.60.34.10:FF:000014">
    <property type="entry name" value="Chaperone protein DnaK HSP70"/>
    <property type="match status" value="1"/>
</dbReference>
<keyword evidence="8" id="KW-1185">Reference proteome</keyword>
<dbReference type="Gene3D" id="2.60.34.10">
    <property type="entry name" value="Substrate Binding Domain Of DNAk, Chain A, domain 1"/>
    <property type="match status" value="1"/>
</dbReference>
<comment type="catalytic activity">
    <reaction evidence="3">
        <text>ATP + H2O = ADP + phosphate + H(+)</text>
        <dbReference type="Rhea" id="RHEA:13065"/>
        <dbReference type="ChEBI" id="CHEBI:15377"/>
        <dbReference type="ChEBI" id="CHEBI:15378"/>
        <dbReference type="ChEBI" id="CHEBI:30616"/>
        <dbReference type="ChEBI" id="CHEBI:43474"/>
        <dbReference type="ChEBI" id="CHEBI:456216"/>
        <dbReference type="EC" id="3.6.4.10"/>
    </reaction>
</comment>
<dbReference type="InterPro" id="IPR018181">
    <property type="entry name" value="Heat_shock_70_CS"/>
</dbReference>
<dbReference type="OrthoDB" id="2401965at2759"/>
<dbReference type="FunFam" id="3.90.640.10:FF:000003">
    <property type="entry name" value="Molecular chaperone DnaK"/>
    <property type="match status" value="1"/>
</dbReference>
<dbReference type="SUPFAM" id="SSF100920">
    <property type="entry name" value="Heat shock protein 70kD (HSP70), peptide-binding domain"/>
    <property type="match status" value="1"/>
</dbReference>